<feature type="transmembrane region" description="Helical" evidence="1">
    <location>
        <begin position="161"/>
        <end position="180"/>
    </location>
</feature>
<evidence type="ECO:0000313" key="2">
    <source>
        <dbReference type="EMBL" id="KDR12948.1"/>
    </source>
</evidence>
<proteinExistence type="predicted"/>
<keyword evidence="3" id="KW-1185">Reference proteome</keyword>
<dbReference type="EMBL" id="KK852981">
    <property type="protein sequence ID" value="KDR12948.1"/>
    <property type="molecule type" value="Genomic_DNA"/>
</dbReference>
<evidence type="ECO:0000256" key="1">
    <source>
        <dbReference type="SAM" id="Phobius"/>
    </source>
</evidence>
<reference evidence="2 3" key="1">
    <citation type="journal article" date="2014" name="Nat. Commun.">
        <title>Molecular traces of alternative social organization in a termite genome.</title>
        <authorList>
            <person name="Terrapon N."/>
            <person name="Li C."/>
            <person name="Robertson H.M."/>
            <person name="Ji L."/>
            <person name="Meng X."/>
            <person name="Booth W."/>
            <person name="Chen Z."/>
            <person name="Childers C.P."/>
            <person name="Glastad K.M."/>
            <person name="Gokhale K."/>
            <person name="Gowin J."/>
            <person name="Gronenberg W."/>
            <person name="Hermansen R.A."/>
            <person name="Hu H."/>
            <person name="Hunt B.G."/>
            <person name="Huylmans A.K."/>
            <person name="Khalil S.M."/>
            <person name="Mitchell R.D."/>
            <person name="Munoz-Torres M.C."/>
            <person name="Mustard J.A."/>
            <person name="Pan H."/>
            <person name="Reese J.T."/>
            <person name="Scharf M.E."/>
            <person name="Sun F."/>
            <person name="Vogel H."/>
            <person name="Xiao J."/>
            <person name="Yang W."/>
            <person name="Yang Z."/>
            <person name="Yang Z."/>
            <person name="Zhou J."/>
            <person name="Zhu J."/>
            <person name="Brent C.S."/>
            <person name="Elsik C.G."/>
            <person name="Goodisman M.A."/>
            <person name="Liberles D.A."/>
            <person name="Roe R.M."/>
            <person name="Vargo E.L."/>
            <person name="Vilcinskas A."/>
            <person name="Wang J."/>
            <person name="Bornberg-Bauer E."/>
            <person name="Korb J."/>
            <person name="Zhang G."/>
            <person name="Liebig J."/>
        </authorList>
    </citation>
    <scope>NUCLEOTIDE SEQUENCE [LARGE SCALE GENOMIC DNA]</scope>
    <source>
        <tissue evidence="2">Whole organism</tissue>
    </source>
</reference>
<gene>
    <name evidence="2" type="ORF">L798_12905</name>
</gene>
<organism evidence="2 3">
    <name type="scientific">Zootermopsis nevadensis</name>
    <name type="common">Dampwood termite</name>
    <dbReference type="NCBI Taxonomy" id="136037"/>
    <lineage>
        <taxon>Eukaryota</taxon>
        <taxon>Metazoa</taxon>
        <taxon>Ecdysozoa</taxon>
        <taxon>Arthropoda</taxon>
        <taxon>Hexapoda</taxon>
        <taxon>Insecta</taxon>
        <taxon>Pterygota</taxon>
        <taxon>Neoptera</taxon>
        <taxon>Polyneoptera</taxon>
        <taxon>Dictyoptera</taxon>
        <taxon>Blattodea</taxon>
        <taxon>Blattoidea</taxon>
        <taxon>Termitoidae</taxon>
        <taxon>Termopsidae</taxon>
        <taxon>Zootermopsis</taxon>
    </lineage>
</organism>
<feature type="transmembrane region" description="Helical" evidence="1">
    <location>
        <begin position="130"/>
        <end position="149"/>
    </location>
</feature>
<dbReference type="OMA" id="IWGTIVE"/>
<feature type="transmembrane region" description="Helical" evidence="1">
    <location>
        <begin position="97"/>
        <end position="118"/>
    </location>
</feature>
<accession>A0A067R4P4</accession>
<feature type="transmembrane region" description="Helical" evidence="1">
    <location>
        <begin position="12"/>
        <end position="34"/>
    </location>
</feature>
<dbReference type="Proteomes" id="UP000027135">
    <property type="component" value="Unassembled WGS sequence"/>
</dbReference>
<keyword evidence="1" id="KW-0472">Membrane</keyword>
<name>A0A067R4P4_ZOONE</name>
<dbReference type="OrthoDB" id="6600897at2759"/>
<keyword evidence="1" id="KW-0812">Transmembrane</keyword>
<protein>
    <submittedName>
        <fullName evidence="2">Uncharacterized protein</fullName>
    </submittedName>
</protein>
<dbReference type="eggNOG" id="ENOG502T19I">
    <property type="taxonomic scope" value="Eukaryota"/>
</dbReference>
<keyword evidence="1" id="KW-1133">Transmembrane helix</keyword>
<sequence length="233" mass="26162">MCKKEMCRLEITVAARFVGVFGLVISVIVMSQLISELAHHDGRGKIIALLGINIEEFDTNEDNATVMKRNDSKIIMLNNSVIENNSTITKGMAESNYFLVICFLFALAQVLANALLIWGTIVEKRCYTVPWFLCETGSLSVQVLGYVYYVIHKQNELDAGVFTAAIVNMVVTIYFWYIVFRAQERWNREGLCEDIPHAVVMTKSTEVSKCIDKLSDSPQLPIVIVTSEPALII</sequence>
<dbReference type="InParanoid" id="A0A067R4P4"/>
<dbReference type="AlphaFoldDB" id="A0A067R4P4"/>
<evidence type="ECO:0000313" key="3">
    <source>
        <dbReference type="Proteomes" id="UP000027135"/>
    </source>
</evidence>